<evidence type="ECO:0008006" key="4">
    <source>
        <dbReference type="Google" id="ProtNLM"/>
    </source>
</evidence>
<sequence length="136" mass="14215">MKLARLFVLAALACAPALRAGEAAPEVQAKFLKVIVSSSGSNRIACSDPALRPALEALGLQVDGNAQVIWATSVPEAKVSKAMGKLVVAGRRELASASCVLIEEEGGRPKLLLNTNNLRSSKVQLGDALLKLAEKI</sequence>
<evidence type="ECO:0000313" key="3">
    <source>
        <dbReference type="Proteomes" id="UP001228113"/>
    </source>
</evidence>
<organism evidence="2 3">
    <name type="scientific">Mesoterricola sediminis</name>
    <dbReference type="NCBI Taxonomy" id="2927980"/>
    <lineage>
        <taxon>Bacteria</taxon>
        <taxon>Pseudomonadati</taxon>
        <taxon>Acidobacteriota</taxon>
        <taxon>Holophagae</taxon>
        <taxon>Holophagales</taxon>
        <taxon>Holophagaceae</taxon>
        <taxon>Mesoterricola</taxon>
    </lineage>
</organism>
<feature type="signal peptide" evidence="1">
    <location>
        <begin position="1"/>
        <end position="20"/>
    </location>
</feature>
<evidence type="ECO:0000256" key="1">
    <source>
        <dbReference type="SAM" id="SignalP"/>
    </source>
</evidence>
<evidence type="ECO:0000313" key="2">
    <source>
        <dbReference type="EMBL" id="BDU77411.1"/>
    </source>
</evidence>
<dbReference type="EMBL" id="AP027081">
    <property type="protein sequence ID" value="BDU77411.1"/>
    <property type="molecule type" value="Genomic_DNA"/>
</dbReference>
<proteinExistence type="predicted"/>
<reference evidence="2" key="1">
    <citation type="journal article" date="2023" name="Int. J. Syst. Evol. Microbiol.">
        <title>Mesoterricola silvestris gen. nov., sp. nov., Mesoterricola sediminis sp. nov., Geothrix oryzae sp. nov., Geothrix edaphica sp. nov., Geothrix rubra sp. nov., and Geothrix limicola sp. nov., six novel members of Acidobacteriota isolated from soils.</title>
        <authorList>
            <person name="Itoh H."/>
            <person name="Sugisawa Y."/>
            <person name="Mise K."/>
            <person name="Xu Z."/>
            <person name="Kuniyasu M."/>
            <person name="Ushijima N."/>
            <person name="Kawano K."/>
            <person name="Kobayashi E."/>
            <person name="Shiratori Y."/>
            <person name="Masuda Y."/>
            <person name="Senoo K."/>
        </authorList>
    </citation>
    <scope>NUCLEOTIDE SEQUENCE</scope>
    <source>
        <strain evidence="2">W786</strain>
    </source>
</reference>
<feature type="chain" id="PRO_5041381291" description="DUF4154 domain-containing protein" evidence="1">
    <location>
        <begin position="21"/>
        <end position="136"/>
    </location>
</feature>
<dbReference type="AlphaFoldDB" id="A0AA48GQI9"/>
<keyword evidence="3" id="KW-1185">Reference proteome</keyword>
<name>A0AA48GQI9_9BACT</name>
<dbReference type="Proteomes" id="UP001228113">
    <property type="component" value="Chromosome"/>
</dbReference>
<protein>
    <recommendedName>
        <fullName evidence="4">DUF4154 domain-containing protein</fullName>
    </recommendedName>
</protein>
<accession>A0AA48GQI9</accession>
<dbReference type="KEGG" id="msea:METESE_23690"/>
<keyword evidence="1" id="KW-0732">Signal</keyword>
<dbReference type="RefSeq" id="WP_243335797.1">
    <property type="nucleotide sequence ID" value="NZ_AP027081.1"/>
</dbReference>
<gene>
    <name evidence="2" type="ORF">METESE_23690</name>
</gene>